<dbReference type="EMBL" id="CP017781">
    <property type="protein sequence ID" value="AOZ69143.1"/>
    <property type="molecule type" value="Genomic_DNA"/>
</dbReference>
<keyword evidence="1" id="KW-0732">Signal</keyword>
<evidence type="ECO:0000313" key="3">
    <source>
        <dbReference type="EMBL" id="AOZ69143.1"/>
    </source>
</evidence>
<evidence type="ECO:0000256" key="1">
    <source>
        <dbReference type="SAM" id="SignalP"/>
    </source>
</evidence>
<sequence length="283" mass="28008">MIRAGLIALLLWPALARAEGPGRVLSVGGGVTEIVYALGEEARLVGRDTTSTFPPAAAALPDVGYMRQLSPEGMLSVAPDLILLSAGAGPAETLETLGAAGVAMVTIPEGITPQAVTEKVAAVAAALGVSEKGAELNARLAAEMAAAQAAVAAEPGPAPKVLFILGNSGGRLTGAGAGTAAQAMIDLAGGENAITGFSGYKALTDEAIAAAAPDVLLVMDRGDGGASEGATEADYLAHPALAATPAGRAGAIVRMPGMFLLGFGPRTPEAITALHRALFAKAR</sequence>
<dbReference type="Gene3D" id="3.40.50.1980">
    <property type="entry name" value="Nitrogenase molybdenum iron protein domain"/>
    <property type="match status" value="2"/>
</dbReference>
<dbReference type="Pfam" id="PF01497">
    <property type="entry name" value="Peripla_BP_2"/>
    <property type="match status" value="1"/>
</dbReference>
<dbReference type="KEGG" id="rhp:LPB142_07245"/>
<dbReference type="PROSITE" id="PS50983">
    <property type="entry name" value="FE_B12_PBP"/>
    <property type="match status" value="1"/>
</dbReference>
<proteinExistence type="predicted"/>
<dbReference type="InterPro" id="IPR002491">
    <property type="entry name" value="ABC_transptr_periplasmic_BD"/>
</dbReference>
<dbReference type="Proteomes" id="UP000176562">
    <property type="component" value="Chromosome"/>
</dbReference>
<name>A0A1D9MBD6_9RHOB</name>
<evidence type="ECO:0000313" key="4">
    <source>
        <dbReference type="Proteomes" id="UP000176562"/>
    </source>
</evidence>
<dbReference type="PANTHER" id="PTHR30535">
    <property type="entry name" value="VITAMIN B12-BINDING PROTEIN"/>
    <property type="match status" value="1"/>
</dbReference>
<dbReference type="AlphaFoldDB" id="A0A1D9MBD6"/>
<protein>
    <submittedName>
        <fullName evidence="3">Hemin ABC transporter substrate-binding protein</fullName>
    </submittedName>
</protein>
<feature type="chain" id="PRO_5009443488" evidence="1">
    <location>
        <begin position="19"/>
        <end position="283"/>
    </location>
</feature>
<dbReference type="STRING" id="1850250.LPB142_07245"/>
<dbReference type="InterPro" id="IPR050902">
    <property type="entry name" value="ABC_Transporter_SBP"/>
</dbReference>
<dbReference type="SUPFAM" id="SSF53807">
    <property type="entry name" value="Helical backbone' metal receptor"/>
    <property type="match status" value="1"/>
</dbReference>
<dbReference type="RefSeq" id="WP_071165962.1">
    <property type="nucleotide sequence ID" value="NZ_CP017781.1"/>
</dbReference>
<feature type="domain" description="Fe/B12 periplasmic-binding" evidence="2">
    <location>
        <begin position="23"/>
        <end position="282"/>
    </location>
</feature>
<feature type="signal peptide" evidence="1">
    <location>
        <begin position="1"/>
        <end position="18"/>
    </location>
</feature>
<reference evidence="3 4" key="1">
    <citation type="submission" date="2016-10" db="EMBL/GenBank/DDBJ databases">
        <title>Rhodobacter sp. LPB0142, isolated from sea water.</title>
        <authorList>
            <person name="Kim E."/>
            <person name="Yi H."/>
        </authorList>
    </citation>
    <scope>NUCLEOTIDE SEQUENCE [LARGE SCALE GENOMIC DNA]</scope>
    <source>
        <strain evidence="3 4">LPB0142</strain>
    </source>
</reference>
<organism evidence="3 4">
    <name type="scientific">Rhodobacter xanthinilyticus</name>
    <dbReference type="NCBI Taxonomy" id="1850250"/>
    <lineage>
        <taxon>Bacteria</taxon>
        <taxon>Pseudomonadati</taxon>
        <taxon>Pseudomonadota</taxon>
        <taxon>Alphaproteobacteria</taxon>
        <taxon>Rhodobacterales</taxon>
        <taxon>Rhodobacter group</taxon>
        <taxon>Rhodobacter</taxon>
    </lineage>
</organism>
<accession>A0A1D9MBD6</accession>
<keyword evidence="4" id="KW-1185">Reference proteome</keyword>
<dbReference type="PANTHER" id="PTHR30535:SF4">
    <property type="entry name" value="HEMIN-BINDING PERIPLASMIC PROTEIN HMUT"/>
    <property type="match status" value="1"/>
</dbReference>
<evidence type="ECO:0000259" key="2">
    <source>
        <dbReference type="PROSITE" id="PS50983"/>
    </source>
</evidence>
<gene>
    <name evidence="3" type="ORF">LPB142_07245</name>
</gene>